<reference evidence="3" key="2">
    <citation type="submission" date="2025-08" db="UniProtKB">
        <authorList>
            <consortium name="RefSeq"/>
        </authorList>
    </citation>
    <scope>IDENTIFICATION</scope>
    <source>
        <tissue evidence="3">Etiolated seedlings</tissue>
    </source>
</reference>
<dbReference type="GeneID" id="101502259"/>
<name>A0A1S2YEH8_CICAR</name>
<dbReference type="AlphaFoldDB" id="A0A1S2YEH8"/>
<dbReference type="RefSeq" id="XP_004503634.1">
    <property type="nucleotide sequence ID" value="XM_004503577.2"/>
</dbReference>
<protein>
    <submittedName>
        <fullName evidence="3">Uncharacterized protein LOC101502259</fullName>
    </submittedName>
</protein>
<feature type="compositionally biased region" description="Polar residues" evidence="1">
    <location>
        <begin position="71"/>
        <end position="84"/>
    </location>
</feature>
<dbReference type="KEGG" id="cam:101502259"/>
<evidence type="ECO:0000313" key="2">
    <source>
        <dbReference type="Proteomes" id="UP000087171"/>
    </source>
</evidence>
<gene>
    <name evidence="3" type="primary">LOC101502259</name>
</gene>
<feature type="compositionally biased region" description="Basic residues" evidence="1">
    <location>
        <begin position="87"/>
        <end position="96"/>
    </location>
</feature>
<dbReference type="eggNOG" id="ENOG502SCJX">
    <property type="taxonomic scope" value="Eukaryota"/>
</dbReference>
<feature type="region of interest" description="Disordered" evidence="1">
    <location>
        <begin position="71"/>
        <end position="130"/>
    </location>
</feature>
<reference evidence="2" key="1">
    <citation type="journal article" date="2013" name="Nat. Biotechnol.">
        <title>Draft genome sequence of chickpea (Cicer arietinum) provides a resource for trait improvement.</title>
        <authorList>
            <person name="Varshney R.K."/>
            <person name="Song C."/>
            <person name="Saxena R.K."/>
            <person name="Azam S."/>
            <person name="Yu S."/>
            <person name="Sharpe A.G."/>
            <person name="Cannon S."/>
            <person name="Baek J."/>
            <person name="Rosen B.D."/>
            <person name="Tar'an B."/>
            <person name="Millan T."/>
            <person name="Zhang X."/>
            <person name="Ramsay L.D."/>
            <person name="Iwata A."/>
            <person name="Wang Y."/>
            <person name="Nelson W."/>
            <person name="Farmer A.D."/>
            <person name="Gaur P.M."/>
            <person name="Soderlund C."/>
            <person name="Penmetsa R.V."/>
            <person name="Xu C."/>
            <person name="Bharti A.K."/>
            <person name="He W."/>
            <person name="Winter P."/>
            <person name="Zhao S."/>
            <person name="Hane J.K."/>
            <person name="Carrasquilla-Garcia N."/>
            <person name="Condie J.A."/>
            <person name="Upadhyaya H.D."/>
            <person name="Luo M.C."/>
            <person name="Thudi M."/>
            <person name="Gowda C.L."/>
            <person name="Singh N.P."/>
            <person name="Lichtenzveig J."/>
            <person name="Gali K.K."/>
            <person name="Rubio J."/>
            <person name="Nadarajan N."/>
            <person name="Dolezel J."/>
            <person name="Bansal K.C."/>
            <person name="Xu X."/>
            <person name="Edwards D."/>
            <person name="Zhang G."/>
            <person name="Kahl G."/>
            <person name="Gil J."/>
            <person name="Singh K.B."/>
            <person name="Datta S.K."/>
            <person name="Jackson S.A."/>
            <person name="Wang J."/>
            <person name="Cook D.R."/>
        </authorList>
    </citation>
    <scope>NUCLEOTIDE SEQUENCE [LARGE SCALE GENOMIC DNA]</scope>
    <source>
        <strain evidence="2">cv. CDC Frontier</strain>
    </source>
</reference>
<sequence length="130" mass="14535">MASVQCYKICEQSCQQHKTQQQHGSLGQKVTDLFKGHPNEGTQTQYCSKKTEVISQSGNLVSKSETKKCNQTFNNSGASSTTVKCQGRNRRQHKRNNLFQKIKDGISGHSSDSSSDESDSDNEHCHNRKN</sequence>
<accession>A0A1S2YEH8</accession>
<proteinExistence type="predicted"/>
<evidence type="ECO:0000313" key="3">
    <source>
        <dbReference type="RefSeq" id="XP_004503634.1"/>
    </source>
</evidence>
<feature type="compositionally biased region" description="Basic and acidic residues" evidence="1">
    <location>
        <begin position="121"/>
        <end position="130"/>
    </location>
</feature>
<dbReference type="OrthoDB" id="1432174at2759"/>
<organism evidence="2 3">
    <name type="scientific">Cicer arietinum</name>
    <name type="common">Chickpea</name>
    <name type="synonym">Garbanzo</name>
    <dbReference type="NCBI Taxonomy" id="3827"/>
    <lineage>
        <taxon>Eukaryota</taxon>
        <taxon>Viridiplantae</taxon>
        <taxon>Streptophyta</taxon>
        <taxon>Embryophyta</taxon>
        <taxon>Tracheophyta</taxon>
        <taxon>Spermatophyta</taxon>
        <taxon>Magnoliopsida</taxon>
        <taxon>eudicotyledons</taxon>
        <taxon>Gunneridae</taxon>
        <taxon>Pentapetalae</taxon>
        <taxon>rosids</taxon>
        <taxon>fabids</taxon>
        <taxon>Fabales</taxon>
        <taxon>Fabaceae</taxon>
        <taxon>Papilionoideae</taxon>
        <taxon>50 kb inversion clade</taxon>
        <taxon>NPAAA clade</taxon>
        <taxon>Hologalegina</taxon>
        <taxon>IRL clade</taxon>
        <taxon>Cicereae</taxon>
        <taxon>Cicer</taxon>
    </lineage>
</organism>
<dbReference type="Proteomes" id="UP000087171">
    <property type="component" value="Chromosome Ca6"/>
</dbReference>
<keyword evidence="2" id="KW-1185">Reference proteome</keyword>
<evidence type="ECO:0000256" key="1">
    <source>
        <dbReference type="SAM" id="MobiDB-lite"/>
    </source>
</evidence>
<dbReference type="PaxDb" id="3827-XP_004503634.1"/>